<evidence type="ECO:0000256" key="2">
    <source>
        <dbReference type="SAM" id="Phobius"/>
    </source>
</evidence>
<dbReference type="EMBL" id="HBIR01038861">
    <property type="protein sequence ID" value="CAE0570625.1"/>
    <property type="molecule type" value="Transcribed_RNA"/>
</dbReference>
<dbReference type="InterPro" id="IPR000595">
    <property type="entry name" value="cNMP-bd_dom"/>
</dbReference>
<feature type="region of interest" description="Disordered" evidence="1">
    <location>
        <begin position="469"/>
        <end position="518"/>
    </location>
</feature>
<evidence type="ECO:0000313" key="4">
    <source>
        <dbReference type="EMBL" id="CAE0570625.1"/>
    </source>
</evidence>
<dbReference type="EMBL" id="HBIR01038864">
    <property type="protein sequence ID" value="CAE0570631.1"/>
    <property type="molecule type" value="Transcribed_RNA"/>
</dbReference>
<protein>
    <recommendedName>
        <fullName evidence="3">Cyclic nucleotide-binding domain-containing protein</fullName>
    </recommendedName>
</protein>
<evidence type="ECO:0000256" key="1">
    <source>
        <dbReference type="SAM" id="MobiDB-lite"/>
    </source>
</evidence>
<dbReference type="PROSITE" id="PS51257">
    <property type="entry name" value="PROKAR_LIPOPROTEIN"/>
    <property type="match status" value="1"/>
</dbReference>
<feature type="compositionally biased region" description="Low complexity" evidence="1">
    <location>
        <begin position="404"/>
        <end position="434"/>
    </location>
</feature>
<feature type="region of interest" description="Disordered" evidence="1">
    <location>
        <begin position="397"/>
        <end position="446"/>
    </location>
</feature>
<dbReference type="AlphaFoldDB" id="A0A6V2TNH3"/>
<dbReference type="InterPro" id="IPR018490">
    <property type="entry name" value="cNMP-bd_dom_sf"/>
</dbReference>
<feature type="compositionally biased region" description="Low complexity" evidence="1">
    <location>
        <begin position="344"/>
        <end position="355"/>
    </location>
</feature>
<sequence length="658" mass="67669">MSEGEERSQAVLTAAGWGLLSSLSVLLGCFIGLWRLPGRSARAVLMSFGAGALLNAVAVELFGEVLFEQANAPGDPEDNNGIKITLMAVGFGVVGGLLFALVNKLLSDRGGFIRRLNTVRGAMQLLRSAHRRRMVTRLRQVPRLSLLAEGSLQRLSSRLLKVYFRLGQSVGGLPDCGLYLVYSGSIQVTVHWAGGYRKPARSEVFVVGAGSFFGPMGLLQCEGACITAAVALVPSKALLLPAEEVSRLLASPPSSPSLASSLSLQGCVALPPLRGESAHERTADVAAAAGGLWLWASGLLNRRSTERCAAASKYNAGGGGGWSGWGAAGGGVDGDGDGDGDGGSSTASGDSLPSDDASALAALGWKTQADVDAVAEAAATRRPSKWGALREAVLMRQRAPTDGSRSTARGASGSSAASGASSAPPAASRTSAPSLPEATHPADGPSATASWFELLSNLGFTGERLRALPRTRASPRNNGAQDAADASSSDGVPSLLPTPRESSTVGSPPLSRHFESPFGLSRGRATLQQQSHAVSDAAAVARVVGDGGNAGQLGSELRAEVAAHVSGRTAAMVIWLGMCMDGIPESLVIGVLANQLPDEYPSLIGFVAAVALANFPEAMSATATLKACGPRHGPFSRLHPSSTRPRLFSSHVSSRPFL</sequence>
<feature type="region of interest" description="Disordered" evidence="1">
    <location>
        <begin position="635"/>
        <end position="658"/>
    </location>
</feature>
<organism evidence="5">
    <name type="scientific">Emiliania huxleyi</name>
    <name type="common">Coccolithophore</name>
    <name type="synonym">Pontosphaera huxleyi</name>
    <dbReference type="NCBI Taxonomy" id="2903"/>
    <lineage>
        <taxon>Eukaryota</taxon>
        <taxon>Haptista</taxon>
        <taxon>Haptophyta</taxon>
        <taxon>Prymnesiophyceae</taxon>
        <taxon>Isochrysidales</taxon>
        <taxon>Noelaerhabdaceae</taxon>
        <taxon>Emiliania</taxon>
    </lineage>
</organism>
<feature type="transmembrane region" description="Helical" evidence="2">
    <location>
        <begin position="43"/>
        <end position="62"/>
    </location>
</feature>
<keyword evidence="2" id="KW-0472">Membrane</keyword>
<dbReference type="Gene3D" id="2.60.120.10">
    <property type="entry name" value="Jelly Rolls"/>
    <property type="match status" value="1"/>
</dbReference>
<evidence type="ECO:0000259" key="3">
    <source>
        <dbReference type="PROSITE" id="PS50042"/>
    </source>
</evidence>
<feature type="domain" description="Cyclic nucleotide-binding" evidence="3">
    <location>
        <begin position="178"/>
        <end position="249"/>
    </location>
</feature>
<keyword evidence="2" id="KW-1133">Transmembrane helix</keyword>
<dbReference type="PROSITE" id="PS50042">
    <property type="entry name" value="CNMP_BINDING_3"/>
    <property type="match status" value="1"/>
</dbReference>
<dbReference type="SUPFAM" id="SSF51206">
    <property type="entry name" value="cAMP-binding domain-like"/>
    <property type="match status" value="1"/>
</dbReference>
<feature type="transmembrane region" description="Helical" evidence="2">
    <location>
        <begin position="12"/>
        <end position="36"/>
    </location>
</feature>
<reference evidence="5" key="1">
    <citation type="submission" date="2021-01" db="EMBL/GenBank/DDBJ databases">
        <authorList>
            <person name="Corre E."/>
            <person name="Pelletier E."/>
            <person name="Niang G."/>
            <person name="Scheremetjew M."/>
            <person name="Finn R."/>
            <person name="Kale V."/>
            <person name="Holt S."/>
            <person name="Cochrane G."/>
            <person name="Meng A."/>
            <person name="Brown T."/>
            <person name="Cohen L."/>
        </authorList>
    </citation>
    <scope>NUCLEOTIDE SEQUENCE</scope>
    <source>
        <strain evidence="5">379</strain>
    </source>
</reference>
<dbReference type="Pfam" id="PF00027">
    <property type="entry name" value="cNMP_binding"/>
    <property type="match status" value="1"/>
</dbReference>
<dbReference type="InterPro" id="IPR014710">
    <property type="entry name" value="RmlC-like_jellyroll"/>
</dbReference>
<feature type="region of interest" description="Disordered" evidence="1">
    <location>
        <begin position="326"/>
        <end position="355"/>
    </location>
</feature>
<feature type="transmembrane region" description="Helical" evidence="2">
    <location>
        <begin position="82"/>
        <end position="106"/>
    </location>
</feature>
<name>A0A6V2TNH3_EMIHU</name>
<keyword evidence="2" id="KW-0812">Transmembrane</keyword>
<accession>A0A6V2TNH3</accession>
<evidence type="ECO:0000313" key="5">
    <source>
        <dbReference type="EMBL" id="CAE0570631.1"/>
    </source>
</evidence>
<dbReference type="CDD" id="cd00038">
    <property type="entry name" value="CAP_ED"/>
    <property type="match status" value="1"/>
</dbReference>
<gene>
    <name evidence="4" type="ORF">EHUX00137_LOCUS30296</name>
    <name evidence="5" type="ORF">EHUX00137_LOCUS30299</name>
</gene>
<proteinExistence type="predicted"/>